<protein>
    <submittedName>
        <fullName evidence="1">Uncharacterized protein</fullName>
    </submittedName>
</protein>
<dbReference type="EMBL" id="AP018732">
    <property type="protein sequence ID" value="BBE41561.1"/>
    <property type="molecule type" value="Genomic_DNA"/>
</dbReference>
<sequence length="41" mass="4753">MIYESYEERSLTLALRPFNYTCPHCGARLSPREARARIIPA</sequence>
<proteinExistence type="predicted"/>
<dbReference type="Proteomes" id="UP000509448">
    <property type="component" value="Chromosome"/>
</dbReference>
<name>A0A4P2VBT6_9ARCH</name>
<dbReference type="KEGG" id="ccai:NAS2_0160"/>
<organism evidence="1 2">
    <name type="scientific">Conexivisphaera calida</name>
    <dbReference type="NCBI Taxonomy" id="1874277"/>
    <lineage>
        <taxon>Archaea</taxon>
        <taxon>Nitrososphaerota</taxon>
        <taxon>Conexivisphaeria</taxon>
        <taxon>Conexivisphaerales</taxon>
        <taxon>Conexivisphaeraceae</taxon>
        <taxon>Conexivisphaera</taxon>
    </lineage>
</organism>
<reference evidence="1 2" key="1">
    <citation type="journal article" date="2019" name="ISME J.">
        <title>Isolation and characterization of a thermophilic sulfur- and iron-reducing thaumarchaeote from a terrestrial acidic hot spring.</title>
        <authorList>
            <person name="Kato S."/>
            <person name="Itoh T."/>
            <person name="Yuki M."/>
            <person name="Nagamori M."/>
            <person name="Ohnishi M."/>
            <person name="Uematsu K."/>
            <person name="Suzuki K."/>
            <person name="Takashina T."/>
            <person name="Ohkuma M."/>
        </authorList>
    </citation>
    <scope>NUCLEOTIDE SEQUENCE [LARGE SCALE GENOMIC DNA]</scope>
    <source>
        <strain evidence="1 2">NAS-02</strain>
    </source>
</reference>
<gene>
    <name evidence="1" type="ORF">NAS2_0160</name>
</gene>
<dbReference type="AlphaFoldDB" id="A0A4P2VBT6"/>
<evidence type="ECO:0000313" key="1">
    <source>
        <dbReference type="EMBL" id="BBE41561.1"/>
    </source>
</evidence>
<accession>A0A4P2VBT6</accession>
<evidence type="ECO:0000313" key="2">
    <source>
        <dbReference type="Proteomes" id="UP000509448"/>
    </source>
</evidence>
<keyword evidence="2" id="KW-1185">Reference proteome</keyword>